<dbReference type="SUPFAM" id="SSF52402">
    <property type="entry name" value="Adenine nucleotide alpha hydrolases-like"/>
    <property type="match status" value="2"/>
</dbReference>
<dbReference type="Pfam" id="PF00582">
    <property type="entry name" value="Usp"/>
    <property type="match status" value="2"/>
</dbReference>
<protein>
    <submittedName>
        <fullName evidence="3">UspA domain-containing protein</fullName>
    </submittedName>
</protein>
<dbReference type="PANTHER" id="PTHR46268">
    <property type="entry name" value="STRESS RESPONSE PROTEIN NHAX"/>
    <property type="match status" value="1"/>
</dbReference>
<dbReference type="OrthoDB" id="9804721at2"/>
<dbReference type="CDD" id="cd00293">
    <property type="entry name" value="USP-like"/>
    <property type="match status" value="2"/>
</dbReference>
<gene>
    <name evidence="3" type="ordered locus">Thicy_0831</name>
</gene>
<proteinExistence type="inferred from homology"/>
<dbReference type="AlphaFoldDB" id="F6DCL7"/>
<feature type="domain" description="UspA" evidence="2">
    <location>
        <begin position="9"/>
        <end position="165"/>
    </location>
</feature>
<dbReference type="RefSeq" id="WP_013835381.1">
    <property type="nucleotide sequence ID" value="NC_015581.1"/>
</dbReference>
<dbReference type="Proteomes" id="UP000009232">
    <property type="component" value="Chromosome"/>
</dbReference>
<evidence type="ECO:0000256" key="1">
    <source>
        <dbReference type="ARBA" id="ARBA00008791"/>
    </source>
</evidence>
<dbReference type="PRINTS" id="PR01438">
    <property type="entry name" value="UNVRSLSTRESS"/>
</dbReference>
<dbReference type="InterPro" id="IPR006016">
    <property type="entry name" value="UspA"/>
</dbReference>
<evidence type="ECO:0000259" key="2">
    <source>
        <dbReference type="Pfam" id="PF00582"/>
    </source>
</evidence>
<reference evidence="3 4" key="1">
    <citation type="submission" date="2011-05" db="EMBL/GenBank/DDBJ databases">
        <title>Complete sequence of Thioalkalimicrobium cyclicum ALM1.</title>
        <authorList>
            <consortium name="US DOE Joint Genome Institute"/>
            <person name="Lucas S."/>
            <person name="Han J."/>
            <person name="Lapidus A."/>
            <person name="Cheng J.-F."/>
            <person name="Goodwin L."/>
            <person name="Pitluck S."/>
            <person name="Peters L."/>
            <person name="Mikhailova N."/>
            <person name="Davenport K."/>
            <person name="Han C."/>
            <person name="Tapia R."/>
            <person name="Land M."/>
            <person name="Hauser L."/>
            <person name="Kyrpides N."/>
            <person name="Ivanova N."/>
            <person name="Pagani I."/>
            <person name="Kappler U."/>
            <person name="Woyke T."/>
        </authorList>
    </citation>
    <scope>NUCLEOTIDE SEQUENCE [LARGE SCALE GENOMIC DNA]</scope>
    <source>
        <strain evidence="4">DSM 14477 / JCM 11371 / ALM1</strain>
    </source>
</reference>
<evidence type="ECO:0000313" key="4">
    <source>
        <dbReference type="Proteomes" id="UP000009232"/>
    </source>
</evidence>
<keyword evidence="4" id="KW-1185">Reference proteome</keyword>
<accession>F6DCL7</accession>
<dbReference type="PANTHER" id="PTHR46268:SF6">
    <property type="entry name" value="UNIVERSAL STRESS PROTEIN UP12"/>
    <property type="match status" value="1"/>
</dbReference>
<name>F6DCL7_THICA</name>
<comment type="similarity">
    <text evidence="1">Belongs to the universal stress protein A family.</text>
</comment>
<dbReference type="KEGG" id="tcy:Thicy_0831"/>
<sequence length="292" mass="32166">MDALKTKWVMACVDGSPLTDTVVDYAAWIAETVGSPLELMHTIEPTMLLDNVNFSARQTPNMREATMQNLSEQERAENKRQITLGKDLLEAQKNRLVGKVLPDILLKQRHGDLATALTDIEDSIRVLVIGLRGQGHQDSDHQDGAVIGEQLEATIKALHKPIFIVNGDFVIPKQVMLAYNDTAAARKALAFICESPLYADMTIHLVHVNDKPHIGQPILDAAAVSLQRAGRTYQTTLLSGDAQTALLTYQQTHNIELIVMGALTHGALHQLFFGSMALKILQHTKTSVLLIR</sequence>
<dbReference type="HOGENOM" id="CLU_049301_5_1_6"/>
<feature type="domain" description="UspA" evidence="2">
    <location>
        <begin position="173"/>
        <end position="292"/>
    </location>
</feature>
<evidence type="ECO:0000313" key="3">
    <source>
        <dbReference type="EMBL" id="AEG31603.1"/>
    </source>
</evidence>
<dbReference type="Gene3D" id="3.40.50.12370">
    <property type="match status" value="1"/>
</dbReference>
<dbReference type="InterPro" id="IPR006015">
    <property type="entry name" value="Universal_stress_UspA"/>
</dbReference>
<dbReference type="STRING" id="717773.Thicy_0831"/>
<dbReference type="eggNOG" id="COG0589">
    <property type="taxonomic scope" value="Bacteria"/>
</dbReference>
<dbReference type="EMBL" id="CP002776">
    <property type="protein sequence ID" value="AEG31603.1"/>
    <property type="molecule type" value="Genomic_DNA"/>
</dbReference>
<organism evidence="3 4">
    <name type="scientific">Thiomicrospira cyclica (strain DSM 14477 / JCM 11371 / ALM1)</name>
    <name type="common">Thioalkalimicrobium cyclicum</name>
    <dbReference type="NCBI Taxonomy" id="717773"/>
    <lineage>
        <taxon>Bacteria</taxon>
        <taxon>Pseudomonadati</taxon>
        <taxon>Pseudomonadota</taxon>
        <taxon>Gammaproteobacteria</taxon>
        <taxon>Thiotrichales</taxon>
        <taxon>Piscirickettsiaceae</taxon>
        <taxon>Thiomicrospira</taxon>
    </lineage>
</organism>